<sequence length="138" mass="15143">MGELTYEDIKVGDQASVTKTVSEADIYQFAGITGDFNPIHVDKEFAKDTVFKERIAHGILTGGFISTVIGMKLPGKNSIYLSQNFNFKAPVKIGDTVKAEVTVLEKIDKKKIILLETIVRNQHGEVVIDGGATVMKKE</sequence>
<organism evidence="3 4">
    <name type="scientific">Oikeobacillus pervagus</name>
    <dbReference type="NCBI Taxonomy" id="1325931"/>
    <lineage>
        <taxon>Bacteria</taxon>
        <taxon>Bacillati</taxon>
        <taxon>Bacillota</taxon>
        <taxon>Bacilli</taxon>
        <taxon>Bacillales</taxon>
        <taxon>Bacillaceae</taxon>
        <taxon>Oikeobacillus</taxon>
    </lineage>
</organism>
<proteinExistence type="predicted"/>
<protein>
    <submittedName>
        <fullName evidence="3">3-hydroxybutyryl-CoA dehydratase</fullName>
        <ecNumber evidence="3">4.2.1.55</ecNumber>
    </submittedName>
</protein>
<dbReference type="EMBL" id="JAUSUC010000003">
    <property type="protein sequence ID" value="MDQ0213985.1"/>
    <property type="molecule type" value="Genomic_DNA"/>
</dbReference>
<dbReference type="EC" id="4.2.1.55" evidence="3"/>
<dbReference type="Pfam" id="PF01575">
    <property type="entry name" value="MaoC_dehydratas"/>
    <property type="match status" value="1"/>
</dbReference>
<comment type="caution">
    <text evidence="3">The sequence shown here is derived from an EMBL/GenBank/DDBJ whole genome shotgun (WGS) entry which is preliminary data.</text>
</comment>
<gene>
    <name evidence="3" type="ORF">J2S13_000380</name>
</gene>
<dbReference type="PANTHER" id="PTHR43437">
    <property type="entry name" value="HYDROXYACYL-THIOESTER DEHYDRATASE TYPE 2, MITOCHONDRIAL-RELATED"/>
    <property type="match status" value="1"/>
</dbReference>
<accession>A0AAJ1SWE8</accession>
<evidence type="ECO:0000313" key="4">
    <source>
        <dbReference type="Proteomes" id="UP001237207"/>
    </source>
</evidence>
<feature type="domain" description="MaoC-like" evidence="2">
    <location>
        <begin position="16"/>
        <end position="117"/>
    </location>
</feature>
<evidence type="ECO:0000259" key="2">
    <source>
        <dbReference type="Pfam" id="PF01575"/>
    </source>
</evidence>
<dbReference type="AlphaFoldDB" id="A0AAJ1SWE8"/>
<dbReference type="FunFam" id="3.10.129.10:FF:000042">
    <property type="entry name" value="MaoC domain protein dehydratase"/>
    <property type="match status" value="1"/>
</dbReference>
<dbReference type="CDD" id="cd03449">
    <property type="entry name" value="R_hydratase"/>
    <property type="match status" value="1"/>
</dbReference>
<reference evidence="3" key="1">
    <citation type="submission" date="2023-07" db="EMBL/GenBank/DDBJ databases">
        <title>Genomic Encyclopedia of Type Strains, Phase IV (KMG-IV): sequencing the most valuable type-strain genomes for metagenomic binning, comparative biology and taxonomic classification.</title>
        <authorList>
            <person name="Goeker M."/>
        </authorList>
    </citation>
    <scope>NUCLEOTIDE SEQUENCE</scope>
    <source>
        <strain evidence="3">DSM 23947</strain>
    </source>
</reference>
<dbReference type="SUPFAM" id="SSF54637">
    <property type="entry name" value="Thioesterase/thiol ester dehydrase-isomerase"/>
    <property type="match status" value="1"/>
</dbReference>
<dbReference type="InterPro" id="IPR029069">
    <property type="entry name" value="HotDog_dom_sf"/>
</dbReference>
<dbReference type="RefSeq" id="WP_307255989.1">
    <property type="nucleotide sequence ID" value="NZ_JAUSUC010000003.1"/>
</dbReference>
<name>A0AAJ1SWE8_9BACI</name>
<keyword evidence="4" id="KW-1185">Reference proteome</keyword>
<dbReference type="InterPro" id="IPR002539">
    <property type="entry name" value="MaoC-like_dom"/>
</dbReference>
<dbReference type="InterPro" id="IPR050965">
    <property type="entry name" value="UPF0336/Enoyl-CoA_hydratase"/>
</dbReference>
<dbReference type="Gene3D" id="3.10.129.10">
    <property type="entry name" value="Hotdog Thioesterase"/>
    <property type="match status" value="1"/>
</dbReference>
<dbReference type="GO" id="GO:0019171">
    <property type="term" value="F:(3R)-hydroxyacyl-[acyl-carrier-protein] dehydratase activity"/>
    <property type="evidence" value="ECO:0007669"/>
    <property type="project" value="TreeGrafter"/>
</dbReference>
<dbReference type="PANTHER" id="PTHR43437:SF3">
    <property type="entry name" value="HYDROXYACYL-THIOESTER DEHYDRATASE TYPE 2, MITOCHONDRIAL"/>
    <property type="match status" value="1"/>
</dbReference>
<keyword evidence="1 3" id="KW-0456">Lyase</keyword>
<evidence type="ECO:0000256" key="1">
    <source>
        <dbReference type="ARBA" id="ARBA00023239"/>
    </source>
</evidence>
<evidence type="ECO:0000313" key="3">
    <source>
        <dbReference type="EMBL" id="MDQ0213985.1"/>
    </source>
</evidence>
<dbReference type="Proteomes" id="UP001237207">
    <property type="component" value="Unassembled WGS sequence"/>
</dbReference>
<dbReference type="GO" id="GO:0006633">
    <property type="term" value="P:fatty acid biosynthetic process"/>
    <property type="evidence" value="ECO:0007669"/>
    <property type="project" value="TreeGrafter"/>
</dbReference>